<evidence type="ECO:0000256" key="20">
    <source>
        <dbReference type="ARBA" id="ARBA00033328"/>
    </source>
</evidence>
<dbReference type="GO" id="GO:0006508">
    <property type="term" value="P:proteolysis"/>
    <property type="evidence" value="ECO:0007669"/>
    <property type="project" value="UniProtKB-KW"/>
</dbReference>
<evidence type="ECO:0000256" key="1">
    <source>
        <dbReference type="ARBA" id="ARBA00004240"/>
    </source>
</evidence>
<keyword evidence="24" id="KW-1185">Reference proteome</keyword>
<dbReference type="KEGG" id="kvl:KVU_PB0137"/>
<dbReference type="PANTHER" id="PTHR12053:SF3">
    <property type="entry name" value="CARBOXYPEPTIDASE Q"/>
    <property type="match status" value="1"/>
</dbReference>
<evidence type="ECO:0000256" key="2">
    <source>
        <dbReference type="ARBA" id="ARBA00004371"/>
    </source>
</evidence>
<keyword evidence="16" id="KW-0865">Zymogen</keyword>
<dbReference type="EMBL" id="CP002020">
    <property type="protein sequence ID" value="AEM42815.1"/>
    <property type="molecule type" value="Genomic_DNA"/>
</dbReference>
<dbReference type="InterPro" id="IPR039866">
    <property type="entry name" value="CPQ"/>
</dbReference>
<geneLocation type="plasmid" evidence="24">
    <name>pKVU_200</name>
</geneLocation>
<dbReference type="SUPFAM" id="SSF52025">
    <property type="entry name" value="PA domain"/>
    <property type="match status" value="1"/>
</dbReference>
<evidence type="ECO:0000259" key="22">
    <source>
        <dbReference type="Pfam" id="PF04389"/>
    </source>
</evidence>
<keyword evidence="14" id="KW-0333">Golgi apparatus</keyword>
<dbReference type="InterPro" id="IPR007484">
    <property type="entry name" value="Peptidase_M28"/>
</dbReference>
<dbReference type="GO" id="GO:0005576">
    <property type="term" value="C:extracellular region"/>
    <property type="evidence" value="ECO:0007669"/>
    <property type="project" value="UniProtKB-SubCell"/>
</dbReference>
<evidence type="ECO:0000256" key="8">
    <source>
        <dbReference type="ARBA" id="ARBA00022670"/>
    </source>
</evidence>
<dbReference type="Gene3D" id="3.50.30.30">
    <property type="match status" value="1"/>
</dbReference>
<name>F9YBR3_KETVW</name>
<keyword evidence="7" id="KW-0121">Carboxypeptidase</keyword>
<keyword evidence="9" id="KW-0479">Metal-binding</keyword>
<dbReference type="PATRIC" id="fig|759362.5.peg.3087"/>
<evidence type="ECO:0000259" key="21">
    <source>
        <dbReference type="Pfam" id="PF02225"/>
    </source>
</evidence>
<dbReference type="GO" id="GO:0005764">
    <property type="term" value="C:lysosome"/>
    <property type="evidence" value="ECO:0007669"/>
    <property type="project" value="UniProtKB-SubCell"/>
</dbReference>
<dbReference type="GO" id="GO:0046872">
    <property type="term" value="F:metal ion binding"/>
    <property type="evidence" value="ECO:0007669"/>
    <property type="project" value="UniProtKB-KW"/>
</dbReference>
<dbReference type="Pfam" id="PF02225">
    <property type="entry name" value="PA"/>
    <property type="match status" value="1"/>
</dbReference>
<dbReference type="InterPro" id="IPR003137">
    <property type="entry name" value="PA_domain"/>
</dbReference>
<evidence type="ECO:0000256" key="17">
    <source>
        <dbReference type="ARBA" id="ARBA00023180"/>
    </source>
</evidence>
<evidence type="ECO:0000256" key="9">
    <source>
        <dbReference type="ARBA" id="ARBA00022723"/>
    </source>
</evidence>
<organism evidence="23 24">
    <name type="scientific">Ketogulonicigenium vulgare (strain WSH-001)</name>
    <dbReference type="NCBI Taxonomy" id="759362"/>
    <lineage>
        <taxon>Bacteria</taxon>
        <taxon>Pseudomonadati</taxon>
        <taxon>Pseudomonadota</taxon>
        <taxon>Alphaproteobacteria</taxon>
        <taxon>Rhodobacterales</taxon>
        <taxon>Roseobacteraceae</taxon>
        <taxon>Ketogulonicigenium</taxon>
    </lineage>
</organism>
<proteinExistence type="predicted"/>
<evidence type="ECO:0000256" key="14">
    <source>
        <dbReference type="ARBA" id="ARBA00023034"/>
    </source>
</evidence>
<evidence type="ECO:0000256" key="10">
    <source>
        <dbReference type="ARBA" id="ARBA00022729"/>
    </source>
</evidence>
<keyword evidence="13" id="KW-0862">Zinc</keyword>
<keyword evidence="12" id="KW-0256">Endoplasmic reticulum</keyword>
<evidence type="ECO:0000256" key="11">
    <source>
        <dbReference type="ARBA" id="ARBA00022801"/>
    </source>
</evidence>
<evidence type="ECO:0000256" key="5">
    <source>
        <dbReference type="ARBA" id="ARBA00014116"/>
    </source>
</evidence>
<keyword evidence="6" id="KW-0964">Secreted</keyword>
<evidence type="ECO:0000256" key="15">
    <source>
        <dbReference type="ARBA" id="ARBA00023049"/>
    </source>
</evidence>
<keyword evidence="18" id="KW-0458">Lysosome</keyword>
<evidence type="ECO:0000256" key="19">
    <source>
        <dbReference type="ARBA" id="ARBA00025833"/>
    </source>
</evidence>
<keyword evidence="17" id="KW-0325">Glycoprotein</keyword>
<dbReference type="Proteomes" id="UP000000692">
    <property type="component" value="Plasmid 2"/>
</dbReference>
<evidence type="ECO:0000313" key="24">
    <source>
        <dbReference type="Proteomes" id="UP000000692"/>
    </source>
</evidence>
<comment type="subunit">
    <text evidence="19">Homodimer. The monomeric form is inactive while the homodimer is active.</text>
</comment>
<evidence type="ECO:0000256" key="18">
    <source>
        <dbReference type="ARBA" id="ARBA00023228"/>
    </source>
</evidence>
<keyword evidence="10" id="KW-0732">Signal</keyword>
<dbReference type="GO" id="GO:0070573">
    <property type="term" value="F:metallodipeptidase activity"/>
    <property type="evidence" value="ECO:0007669"/>
    <property type="project" value="InterPro"/>
</dbReference>
<protein>
    <recommendedName>
        <fullName evidence="5">Carboxypeptidase Q</fullName>
    </recommendedName>
    <alternativeName>
        <fullName evidence="20">Plasma glutamate carboxypeptidase</fullName>
    </alternativeName>
</protein>
<evidence type="ECO:0000256" key="4">
    <source>
        <dbReference type="ARBA" id="ARBA00004613"/>
    </source>
</evidence>
<dbReference type="RefSeq" id="WP_013385777.1">
    <property type="nucleotide sequence ID" value="NC_017385.1"/>
</dbReference>
<evidence type="ECO:0000256" key="12">
    <source>
        <dbReference type="ARBA" id="ARBA00022824"/>
    </source>
</evidence>
<evidence type="ECO:0000256" key="3">
    <source>
        <dbReference type="ARBA" id="ARBA00004555"/>
    </source>
</evidence>
<evidence type="ECO:0000256" key="13">
    <source>
        <dbReference type="ARBA" id="ARBA00022833"/>
    </source>
</evidence>
<gene>
    <name evidence="23" type="ordered locus">KVU_PB0137</name>
</gene>
<dbReference type="PANTHER" id="PTHR12053">
    <property type="entry name" value="PROTEASE FAMILY M28 PLASMA GLUTAMATE CARBOXYPEPTIDASE-RELATED"/>
    <property type="match status" value="1"/>
</dbReference>
<dbReference type="GO" id="GO:0004180">
    <property type="term" value="F:carboxypeptidase activity"/>
    <property type="evidence" value="ECO:0007669"/>
    <property type="project" value="UniProtKB-KW"/>
</dbReference>
<dbReference type="AlphaFoldDB" id="F9YBR3"/>
<comment type="subcellular location">
    <subcellularLocation>
        <location evidence="1">Endoplasmic reticulum</location>
    </subcellularLocation>
    <subcellularLocation>
        <location evidence="3">Golgi apparatus</location>
    </subcellularLocation>
    <subcellularLocation>
        <location evidence="2">Lysosome</location>
    </subcellularLocation>
    <subcellularLocation>
        <location evidence="4">Secreted</location>
    </subcellularLocation>
</comment>
<sequence>MLSSNELNRVTDIAWTLVNQFASQDREVPVEANRGAQIIADHLRAAGLPVQMHQPELYLSLPKTAQVQIVGGKTLRAKPPAFTLHCPQGITGDLIYLPDAGGGTPLDRSPAALGALAAARGKIAVIEGFALPNFIAGLEAAGAIGAIVVNPGVDIHWGTVSTIWGTPELPDLARLPKIPSVAVNQPDGQALIALAQAGGQVVIRTELETGWFPQYLPVVEIPGKDSEDFVLLHGHYDSWREGVGDNGTGNACMLAVALALWQQRGTLKRGVRIAWWPGHSTGRYGGSAWFADTFARDLDRHCVAHLNCDSPGCRWATSYAEIACTAEAAPYVSQVVADVAGQVACGKRPQRNSDYTFNNIGVTGLFNASSNLPPEVLAEKGYYVVGGCGGNIAWHTENDTIEIADRDVLQKDIALYFAAVAGLAQADQLPFDWRLSAAEYVETIAQYQAACAFDLTPAAQAAGTLAAAIDALYAQDLPPAVFNDKVMALSRLLIPAHFTRGPRFSHDPALNVPPLPAIADAMLWHQIPADQQGFLRAQLMRGQNRLVDVFARAAQAVAL</sequence>
<evidence type="ECO:0000313" key="23">
    <source>
        <dbReference type="EMBL" id="AEM42815.1"/>
    </source>
</evidence>
<keyword evidence="23" id="KW-0614">Plasmid</keyword>
<keyword evidence="8" id="KW-0645">Protease</keyword>
<evidence type="ECO:0000256" key="6">
    <source>
        <dbReference type="ARBA" id="ARBA00022525"/>
    </source>
</evidence>
<evidence type="ECO:0000256" key="7">
    <source>
        <dbReference type="ARBA" id="ARBA00022645"/>
    </source>
</evidence>
<reference evidence="23 24" key="1">
    <citation type="journal article" date="2011" name="J. Bacteriol.">
        <title>Complete genome sequence of the industrial strain Ketogulonicigenium vulgare WSH-001.</title>
        <authorList>
            <person name="Liu L."/>
            <person name="Li Y."/>
            <person name="Zhang J."/>
            <person name="Zhou Z."/>
            <person name="Liu J."/>
            <person name="Li X."/>
            <person name="Zhou J."/>
            <person name="Du G."/>
            <person name="Wang L."/>
            <person name="Chen J."/>
        </authorList>
    </citation>
    <scope>NUCLEOTIDE SEQUENCE [LARGE SCALE GENOMIC DNA]</scope>
    <source>
        <strain evidence="23 24">WSH-001</strain>
        <plasmid evidence="24">pKVU_200</plasmid>
    </source>
</reference>
<keyword evidence="15" id="KW-0482">Metalloprotease</keyword>
<dbReference type="HOGENOM" id="CLU_034445_0_0_5"/>
<feature type="domain" description="PA" evidence="21">
    <location>
        <begin position="90"/>
        <end position="191"/>
    </location>
</feature>
<accession>F9YBR3</accession>
<dbReference type="SUPFAM" id="SSF53187">
    <property type="entry name" value="Zn-dependent exopeptidases"/>
    <property type="match status" value="1"/>
</dbReference>
<dbReference type="Pfam" id="PF04389">
    <property type="entry name" value="Peptidase_M28"/>
    <property type="match status" value="1"/>
</dbReference>
<dbReference type="Gene3D" id="3.40.630.10">
    <property type="entry name" value="Zn peptidases"/>
    <property type="match status" value="1"/>
</dbReference>
<feature type="domain" description="Peptidase M28" evidence="22">
    <location>
        <begin position="218"/>
        <end position="411"/>
    </location>
</feature>
<keyword evidence="11" id="KW-0378">Hydrolase</keyword>
<evidence type="ECO:0000256" key="16">
    <source>
        <dbReference type="ARBA" id="ARBA00023145"/>
    </source>
</evidence>
<dbReference type="OrthoDB" id="9769665at2"/>
<dbReference type="InterPro" id="IPR046450">
    <property type="entry name" value="PA_dom_sf"/>
</dbReference>